<keyword evidence="4" id="KW-1185">Reference proteome</keyword>
<keyword evidence="2" id="KW-0698">rRNA processing</keyword>
<dbReference type="AlphaFoldDB" id="A0AAD4XW57"/>
<comment type="similarity">
    <text evidence="1">Belongs to the TSR2 family.</text>
</comment>
<evidence type="ECO:0000256" key="1">
    <source>
        <dbReference type="ARBA" id="ARBA00006524"/>
    </source>
</evidence>
<accession>A0AAD4XW57</accession>
<dbReference type="InterPro" id="IPR019398">
    <property type="entry name" value="Pre-rRNA_process_TSR2"/>
</dbReference>
<evidence type="ECO:0000256" key="2">
    <source>
        <dbReference type="ARBA" id="ARBA00022552"/>
    </source>
</evidence>
<evidence type="ECO:0000313" key="3">
    <source>
        <dbReference type="EMBL" id="KAI3955835.1"/>
    </source>
</evidence>
<dbReference type="EMBL" id="JAJJMB010001716">
    <property type="protein sequence ID" value="KAI3955835.1"/>
    <property type="molecule type" value="Genomic_DNA"/>
</dbReference>
<name>A0AAD4XW57_9MAGN</name>
<evidence type="ECO:0000313" key="4">
    <source>
        <dbReference type="Proteomes" id="UP001202328"/>
    </source>
</evidence>
<comment type="caution">
    <text evidence="3">The sequence shown here is derived from an EMBL/GenBank/DDBJ whole genome shotgun (WGS) entry which is preliminary data.</text>
</comment>
<sequence length="200" mass="23567">MELEETGATIIRENRIVLQPQCISLFADGISLILSRWVKLQVEVANSINCWRGIAEHLRLTCWKVKHEAVEQMAADILAFFILPEEHCSLCIDNKMEEPCSVEHVQFLLHELMRITFKYTIGKNLSMLEVADKLFNLHQDFLKGKYDPVEELRKTLSWIGEDNMEQLRKDEELELITAQRANEHRKIPRRQRLKFRAYFV</sequence>
<dbReference type="PANTHER" id="PTHR21250">
    <property type="entry name" value="PRE-RRNA-PROCESSING PROTEIN TSR2 HOMOLOG"/>
    <property type="match status" value="1"/>
</dbReference>
<dbReference type="GO" id="GO:0006364">
    <property type="term" value="P:rRNA processing"/>
    <property type="evidence" value="ECO:0007669"/>
    <property type="project" value="UniProtKB-KW"/>
</dbReference>
<organism evidence="3 4">
    <name type="scientific">Papaver atlanticum</name>
    <dbReference type="NCBI Taxonomy" id="357466"/>
    <lineage>
        <taxon>Eukaryota</taxon>
        <taxon>Viridiplantae</taxon>
        <taxon>Streptophyta</taxon>
        <taxon>Embryophyta</taxon>
        <taxon>Tracheophyta</taxon>
        <taxon>Spermatophyta</taxon>
        <taxon>Magnoliopsida</taxon>
        <taxon>Ranunculales</taxon>
        <taxon>Papaveraceae</taxon>
        <taxon>Papaveroideae</taxon>
        <taxon>Papaver</taxon>
    </lineage>
</organism>
<reference evidence="3" key="1">
    <citation type="submission" date="2022-04" db="EMBL/GenBank/DDBJ databases">
        <title>A functionally conserved STORR gene fusion in Papaver species that diverged 16.8 million years ago.</title>
        <authorList>
            <person name="Catania T."/>
        </authorList>
    </citation>
    <scope>NUCLEOTIDE SEQUENCE</scope>
    <source>
        <strain evidence="3">S-188037</strain>
    </source>
</reference>
<protein>
    <submittedName>
        <fullName evidence="3">Uncharacterized protein</fullName>
    </submittedName>
</protein>
<proteinExistence type="inferred from homology"/>
<dbReference type="Proteomes" id="UP001202328">
    <property type="component" value="Unassembled WGS sequence"/>
</dbReference>
<gene>
    <name evidence="3" type="ORF">MKW98_006195</name>
</gene>